<proteinExistence type="predicted"/>
<dbReference type="SUPFAM" id="SSF52172">
    <property type="entry name" value="CheY-like"/>
    <property type="match status" value="1"/>
</dbReference>
<feature type="non-terminal residue" evidence="2">
    <location>
        <position position="73"/>
    </location>
</feature>
<dbReference type="EMBL" id="LAZR01045444">
    <property type="protein sequence ID" value="KKK98857.1"/>
    <property type="molecule type" value="Genomic_DNA"/>
</dbReference>
<dbReference type="PROSITE" id="PS50110">
    <property type="entry name" value="RESPONSE_REGULATORY"/>
    <property type="match status" value="1"/>
</dbReference>
<dbReference type="AlphaFoldDB" id="A0A0F8ZY69"/>
<evidence type="ECO:0000313" key="2">
    <source>
        <dbReference type="EMBL" id="KKK98857.1"/>
    </source>
</evidence>
<comment type="caution">
    <text evidence="2">The sequence shown here is derived from an EMBL/GenBank/DDBJ whole genome shotgun (WGS) entry which is preliminary data.</text>
</comment>
<accession>A0A0F8ZY69</accession>
<dbReference type="Gene3D" id="3.40.50.2300">
    <property type="match status" value="1"/>
</dbReference>
<name>A0A0F8ZY69_9ZZZZ</name>
<dbReference type="InterPro" id="IPR001789">
    <property type="entry name" value="Sig_transdc_resp-reg_receiver"/>
</dbReference>
<gene>
    <name evidence="2" type="ORF">LCGC14_2638550</name>
</gene>
<sequence>MNRDKDLFEFDEEADTPDTLDKSRWTVLSVEDNPLFQQTLVHTLKNMLIQGHNIEVLTATNSEEARYIIEQRL</sequence>
<dbReference type="GO" id="GO:0000160">
    <property type="term" value="P:phosphorelay signal transduction system"/>
    <property type="evidence" value="ECO:0007669"/>
    <property type="project" value="InterPro"/>
</dbReference>
<protein>
    <recommendedName>
        <fullName evidence="1">Response regulatory domain-containing protein</fullName>
    </recommendedName>
</protein>
<dbReference type="InterPro" id="IPR011006">
    <property type="entry name" value="CheY-like_superfamily"/>
</dbReference>
<organism evidence="2">
    <name type="scientific">marine sediment metagenome</name>
    <dbReference type="NCBI Taxonomy" id="412755"/>
    <lineage>
        <taxon>unclassified sequences</taxon>
        <taxon>metagenomes</taxon>
        <taxon>ecological metagenomes</taxon>
    </lineage>
</organism>
<evidence type="ECO:0000259" key="1">
    <source>
        <dbReference type="PROSITE" id="PS50110"/>
    </source>
</evidence>
<feature type="domain" description="Response regulatory" evidence="1">
    <location>
        <begin position="26"/>
        <end position="73"/>
    </location>
</feature>
<reference evidence="2" key="1">
    <citation type="journal article" date="2015" name="Nature">
        <title>Complex archaea that bridge the gap between prokaryotes and eukaryotes.</title>
        <authorList>
            <person name="Spang A."/>
            <person name="Saw J.H."/>
            <person name="Jorgensen S.L."/>
            <person name="Zaremba-Niedzwiedzka K."/>
            <person name="Martijn J."/>
            <person name="Lind A.E."/>
            <person name="van Eijk R."/>
            <person name="Schleper C."/>
            <person name="Guy L."/>
            <person name="Ettema T.J."/>
        </authorList>
    </citation>
    <scope>NUCLEOTIDE SEQUENCE</scope>
</reference>